<evidence type="ECO:0000313" key="7">
    <source>
        <dbReference type="EMBL" id="OGM09021.1"/>
    </source>
</evidence>
<keyword evidence="2" id="KW-0889">Transcription antitermination</keyword>
<dbReference type="SUPFAM" id="SSF48013">
    <property type="entry name" value="NusB-like"/>
    <property type="match status" value="1"/>
</dbReference>
<dbReference type="InterPro" id="IPR011605">
    <property type="entry name" value="NusB_fam"/>
</dbReference>
<proteinExistence type="inferred from homology"/>
<evidence type="ECO:0000313" key="8">
    <source>
        <dbReference type="Proteomes" id="UP000176939"/>
    </source>
</evidence>
<evidence type="ECO:0000256" key="5">
    <source>
        <dbReference type="ARBA" id="ARBA00023163"/>
    </source>
</evidence>
<accession>A0A1F7X229</accession>
<organism evidence="7 8">
    <name type="scientific">Candidatus Woesebacteria bacterium RBG_13_36_22</name>
    <dbReference type="NCBI Taxonomy" id="1802478"/>
    <lineage>
        <taxon>Bacteria</taxon>
        <taxon>Candidatus Woeseibacteriota</taxon>
    </lineage>
</organism>
<feature type="domain" description="NusB/RsmB/TIM44" evidence="6">
    <location>
        <begin position="22"/>
        <end position="114"/>
    </location>
</feature>
<protein>
    <submittedName>
        <fullName evidence="7">Transcription antitermination factor NusB</fullName>
    </submittedName>
</protein>
<dbReference type="NCBIfam" id="TIGR01951">
    <property type="entry name" value="nusB"/>
    <property type="match status" value="1"/>
</dbReference>
<reference evidence="7 8" key="1">
    <citation type="journal article" date="2016" name="Nat. Commun.">
        <title>Thousands of microbial genomes shed light on interconnected biogeochemical processes in an aquifer system.</title>
        <authorList>
            <person name="Anantharaman K."/>
            <person name="Brown C.T."/>
            <person name="Hug L.A."/>
            <person name="Sharon I."/>
            <person name="Castelle C.J."/>
            <person name="Probst A.J."/>
            <person name="Thomas B.C."/>
            <person name="Singh A."/>
            <person name="Wilkins M.J."/>
            <person name="Karaoz U."/>
            <person name="Brodie E.L."/>
            <person name="Williams K.H."/>
            <person name="Hubbard S.S."/>
            <person name="Banfield J.F."/>
        </authorList>
    </citation>
    <scope>NUCLEOTIDE SEQUENCE [LARGE SCALE GENOMIC DNA]</scope>
</reference>
<dbReference type="Pfam" id="PF01029">
    <property type="entry name" value="NusB"/>
    <property type="match status" value="1"/>
</dbReference>
<dbReference type="GO" id="GO:0003723">
    <property type="term" value="F:RNA binding"/>
    <property type="evidence" value="ECO:0007669"/>
    <property type="project" value="UniProtKB-KW"/>
</dbReference>
<gene>
    <name evidence="7" type="ORF">A2Z67_01255</name>
</gene>
<keyword evidence="4" id="KW-0805">Transcription regulation</keyword>
<evidence type="ECO:0000256" key="2">
    <source>
        <dbReference type="ARBA" id="ARBA00022814"/>
    </source>
</evidence>
<keyword evidence="5" id="KW-0804">Transcription</keyword>
<dbReference type="EMBL" id="MGFQ01000030">
    <property type="protein sequence ID" value="OGM09021.1"/>
    <property type="molecule type" value="Genomic_DNA"/>
</dbReference>
<evidence type="ECO:0000256" key="3">
    <source>
        <dbReference type="ARBA" id="ARBA00022884"/>
    </source>
</evidence>
<comment type="caution">
    <text evidence="7">The sequence shown here is derived from an EMBL/GenBank/DDBJ whole genome shotgun (WGS) entry which is preliminary data.</text>
</comment>
<dbReference type="Gene3D" id="1.10.940.10">
    <property type="entry name" value="NusB-like"/>
    <property type="match status" value="1"/>
</dbReference>
<dbReference type="Proteomes" id="UP000176939">
    <property type="component" value="Unassembled WGS sequence"/>
</dbReference>
<keyword evidence="3" id="KW-0694">RNA-binding</keyword>
<dbReference type="PANTHER" id="PTHR11078">
    <property type="entry name" value="N UTILIZATION SUBSTANCE PROTEIN B-RELATED"/>
    <property type="match status" value="1"/>
</dbReference>
<dbReference type="GO" id="GO:0005829">
    <property type="term" value="C:cytosol"/>
    <property type="evidence" value="ECO:0007669"/>
    <property type="project" value="TreeGrafter"/>
</dbReference>
<evidence type="ECO:0000259" key="6">
    <source>
        <dbReference type="Pfam" id="PF01029"/>
    </source>
</evidence>
<evidence type="ECO:0000256" key="4">
    <source>
        <dbReference type="ARBA" id="ARBA00023015"/>
    </source>
</evidence>
<dbReference type="InterPro" id="IPR006027">
    <property type="entry name" value="NusB_RsmB_TIM44"/>
</dbReference>
<sequence length="126" mass="13962">MKSANDPRHQKRREVVKELFAESFANQPSLDEITQKIIQGKVVIDEKIKNAAPTWPVDKLNRIDLAILRLAVYELGEATTPPKVVIDEAVELAKEFGSENTPSFVNGVLGTIYKDINPEKSSSGKS</sequence>
<evidence type="ECO:0000256" key="1">
    <source>
        <dbReference type="ARBA" id="ARBA00005952"/>
    </source>
</evidence>
<name>A0A1F7X229_9BACT</name>
<dbReference type="InterPro" id="IPR035926">
    <property type="entry name" value="NusB-like_sf"/>
</dbReference>
<comment type="similarity">
    <text evidence="1">Belongs to the NusB family.</text>
</comment>
<dbReference type="GO" id="GO:0006353">
    <property type="term" value="P:DNA-templated transcription termination"/>
    <property type="evidence" value="ECO:0007669"/>
    <property type="project" value="InterPro"/>
</dbReference>
<dbReference type="PANTHER" id="PTHR11078:SF3">
    <property type="entry name" value="ANTITERMINATION NUSB DOMAIN-CONTAINING PROTEIN"/>
    <property type="match status" value="1"/>
</dbReference>
<dbReference type="AlphaFoldDB" id="A0A1F7X229"/>
<dbReference type="GO" id="GO:0031564">
    <property type="term" value="P:transcription antitermination"/>
    <property type="evidence" value="ECO:0007669"/>
    <property type="project" value="UniProtKB-KW"/>
</dbReference>